<evidence type="ECO:0000313" key="1">
    <source>
        <dbReference type="EMBL" id="CAD8188655.1"/>
    </source>
</evidence>
<comment type="caution">
    <text evidence="1">The sequence shown here is derived from an EMBL/GenBank/DDBJ whole genome shotgun (WGS) entry which is preliminary data.</text>
</comment>
<accession>A0A8S1WIS3</accession>
<name>A0A8S1WIS3_9CILI</name>
<organism evidence="1 2">
    <name type="scientific">Paramecium pentaurelia</name>
    <dbReference type="NCBI Taxonomy" id="43138"/>
    <lineage>
        <taxon>Eukaryota</taxon>
        <taxon>Sar</taxon>
        <taxon>Alveolata</taxon>
        <taxon>Ciliophora</taxon>
        <taxon>Intramacronucleata</taxon>
        <taxon>Oligohymenophorea</taxon>
        <taxon>Peniculida</taxon>
        <taxon>Parameciidae</taxon>
        <taxon>Paramecium</taxon>
    </lineage>
</organism>
<dbReference type="EMBL" id="CAJJDO010000092">
    <property type="protein sequence ID" value="CAD8188655.1"/>
    <property type="molecule type" value="Genomic_DNA"/>
</dbReference>
<gene>
    <name evidence="1" type="ORF">PPENT_87.1.T0920023</name>
</gene>
<dbReference type="Proteomes" id="UP000689195">
    <property type="component" value="Unassembled WGS sequence"/>
</dbReference>
<keyword evidence="2" id="KW-1185">Reference proteome</keyword>
<evidence type="ECO:0000313" key="2">
    <source>
        <dbReference type="Proteomes" id="UP000689195"/>
    </source>
</evidence>
<sequence length="214" mass="24666">MQQLDCLTDNCYWDADSSICTNKPCSEFSQSDCQILPDPFNCIWNYTTNKCENFTKCSDYSFNIDKLSLYKNCFWYQTPDGTQCVQNTEQQICESKLINKCSDYITNESCNSFACYWSDFNIFTEITCSILQQDNYFMYLSVDSKSVKLCQWTGNACVDLDVSTLTQTQCLTATDFTYGWNMDTQRSEVFEPPDISSSSYIILLEAIILVILIN</sequence>
<reference evidence="1" key="1">
    <citation type="submission" date="2021-01" db="EMBL/GenBank/DDBJ databases">
        <authorList>
            <consortium name="Genoscope - CEA"/>
            <person name="William W."/>
        </authorList>
    </citation>
    <scope>NUCLEOTIDE SEQUENCE</scope>
</reference>
<dbReference type="AlphaFoldDB" id="A0A8S1WIS3"/>
<protein>
    <submittedName>
        <fullName evidence="1">Uncharacterized protein</fullName>
    </submittedName>
</protein>
<proteinExistence type="predicted"/>